<gene>
    <name evidence="3" type="ORF">OLC1_LOCUS21499</name>
</gene>
<evidence type="ECO:0000259" key="2">
    <source>
        <dbReference type="SMART" id="SM00338"/>
    </source>
</evidence>
<evidence type="ECO:0000313" key="3">
    <source>
        <dbReference type="EMBL" id="CAI9114868.1"/>
    </source>
</evidence>
<dbReference type="EMBL" id="OX459125">
    <property type="protein sequence ID" value="CAI9114868.1"/>
    <property type="molecule type" value="Genomic_DNA"/>
</dbReference>
<organism evidence="3 4">
    <name type="scientific">Oldenlandia corymbosa var. corymbosa</name>
    <dbReference type="NCBI Taxonomy" id="529605"/>
    <lineage>
        <taxon>Eukaryota</taxon>
        <taxon>Viridiplantae</taxon>
        <taxon>Streptophyta</taxon>
        <taxon>Embryophyta</taxon>
        <taxon>Tracheophyta</taxon>
        <taxon>Spermatophyta</taxon>
        <taxon>Magnoliopsida</taxon>
        <taxon>eudicotyledons</taxon>
        <taxon>Gunneridae</taxon>
        <taxon>Pentapetalae</taxon>
        <taxon>asterids</taxon>
        <taxon>lamiids</taxon>
        <taxon>Gentianales</taxon>
        <taxon>Rubiaceae</taxon>
        <taxon>Rubioideae</taxon>
        <taxon>Spermacoceae</taxon>
        <taxon>Hedyotis-Oldenlandia complex</taxon>
        <taxon>Oldenlandia</taxon>
    </lineage>
</organism>
<evidence type="ECO:0000313" key="4">
    <source>
        <dbReference type="Proteomes" id="UP001161247"/>
    </source>
</evidence>
<dbReference type="GO" id="GO:0003700">
    <property type="term" value="F:DNA-binding transcription factor activity"/>
    <property type="evidence" value="ECO:0007669"/>
    <property type="project" value="InterPro"/>
</dbReference>
<proteinExistence type="predicted"/>
<dbReference type="CDD" id="cd14703">
    <property type="entry name" value="bZIP_plant_RF2"/>
    <property type="match status" value="1"/>
</dbReference>
<dbReference type="AlphaFoldDB" id="A0AAV1E6U5"/>
<dbReference type="Proteomes" id="UP001161247">
    <property type="component" value="Chromosome 8"/>
</dbReference>
<name>A0AAV1E6U5_OLDCO</name>
<dbReference type="InterPro" id="IPR004827">
    <property type="entry name" value="bZIP"/>
</dbReference>
<feature type="domain" description="BZIP" evidence="2">
    <location>
        <begin position="104"/>
        <end position="165"/>
    </location>
</feature>
<dbReference type="GO" id="GO:0005634">
    <property type="term" value="C:nucleus"/>
    <property type="evidence" value="ECO:0007669"/>
    <property type="project" value="UniProtKB-ARBA"/>
</dbReference>
<dbReference type="InterPro" id="IPR044759">
    <property type="entry name" value="bZIP_RF2"/>
</dbReference>
<feature type="coiled-coil region" evidence="1">
    <location>
        <begin position="128"/>
        <end position="155"/>
    </location>
</feature>
<accession>A0AAV1E6U5</accession>
<dbReference type="PANTHER" id="PTHR46835:SF2">
    <property type="entry name" value="BZIP TRANSCRIPTION FACTOR"/>
    <property type="match status" value="1"/>
</dbReference>
<dbReference type="InterPro" id="IPR046347">
    <property type="entry name" value="bZIP_sf"/>
</dbReference>
<dbReference type="PANTHER" id="PTHR46835">
    <property type="entry name" value="BASIC-LEUCINE ZIPPER (BZIP) TRANSCRIPTION FACTOR FAMILY PROTEIN-RELATED"/>
    <property type="match status" value="1"/>
</dbReference>
<dbReference type="SUPFAM" id="SSF57959">
    <property type="entry name" value="Leucine zipper domain"/>
    <property type="match status" value="1"/>
</dbReference>
<sequence>MESSSLISAAKISTQIGRQTASPSLLQPETYHLSSSQSSFIGFKGNEDFQEVSSGHHQAHRWASDFFIEEQPHWLDDLLNEPDTQIHRNHRRSASDTFAYLGGLDTREDINRKMQSAHRSRVRKLQYISQLERTIQLLQAEGSEISAELEFLDRQNLILSMENKALKQRLDSITQEQLIKQSKYLIQTNSSSQNGSYAPI</sequence>
<dbReference type="InterPro" id="IPR044797">
    <property type="entry name" value="At4g06598-like"/>
</dbReference>
<reference evidence="3" key="1">
    <citation type="submission" date="2023-03" db="EMBL/GenBank/DDBJ databases">
        <authorList>
            <person name="Julca I."/>
        </authorList>
    </citation>
    <scope>NUCLEOTIDE SEQUENCE</scope>
</reference>
<dbReference type="SMART" id="SM00338">
    <property type="entry name" value="BRLZ"/>
    <property type="match status" value="1"/>
</dbReference>
<keyword evidence="4" id="KW-1185">Reference proteome</keyword>
<dbReference type="Gene3D" id="1.20.5.170">
    <property type="match status" value="1"/>
</dbReference>
<keyword evidence="1" id="KW-0175">Coiled coil</keyword>
<protein>
    <submittedName>
        <fullName evidence="3">OLC1v1015680C1</fullName>
    </submittedName>
</protein>
<evidence type="ECO:0000256" key="1">
    <source>
        <dbReference type="SAM" id="Coils"/>
    </source>
</evidence>